<dbReference type="Proteomes" id="UP000183375">
    <property type="component" value="Unassembled WGS sequence"/>
</dbReference>
<dbReference type="InterPro" id="IPR013783">
    <property type="entry name" value="Ig-like_fold"/>
</dbReference>
<accession>A0A1J5U522</accession>
<feature type="transmembrane region" description="Helical" evidence="1">
    <location>
        <begin position="1170"/>
        <end position="1190"/>
    </location>
</feature>
<dbReference type="SUPFAM" id="SSF49265">
    <property type="entry name" value="Fibronectin type III"/>
    <property type="match status" value="1"/>
</dbReference>
<protein>
    <recommendedName>
        <fullName evidence="4">Fibronectin type-III domain-containing protein</fullName>
    </recommendedName>
</protein>
<dbReference type="AlphaFoldDB" id="A0A1J5U522"/>
<sequence>MKLQQNITFLLIFFLAVIVVGNVKGDENINISSLKFTNEFENGEEVILVANGKDYGTEYLYKIYDDDDDQYRNNDDEGNNDDCEVQNCLPENWYTPDFDDSEWDTGAAPFGDEEMDGISPRTIWESEDGSDPGVLNDNLVLRHYFNYSNENEILSATLKIVHNNYYVAYLNGQLIRNCYYYNYHDDCYERNPEYWKTNGDNFLTYDGSSESGPNPDWLIDGENLLAILVYDHCCYQGDPHQWIDAELVINVQTWKEKPIVLGDNLALGVDFFNNNEENITNINVSIEIDGELFANETIDIQNKQTYEWILYWTPTRLGEINLTAKVSDRTFTRSIHIGYYAYSLDFLTKQKSSEVDNTVQYQFNITNEGDVNDNFTFDLGNLPNNWDYAFSPIIANLKPGESADIKLNITISNDAEAGNYSIFPQVFSQYYSQTISTLIRSGASNSTEYSYKIWNNSEFPDDFYEFEHNDSNWNVGAAPFGNEELRGIDPNSIWTTDDENYTHVSARHWFNYTESLDFSELRVKIAHDNYYRAYLNGNLIRDCFSGWGCYGNGDYWEDTININKSWLNGGENLFAIAARDNTQGWGGGGGGSDGRQWLDSELEIAILRSKLWNFEEIYDELVVSVNETYRYEILTPIVIKEIDNTEPYEFTVWVLNRGNVEDIYNITISLNDTENFNIISYKNQIKVPYGSDGDIELVITLNENVNEFNLAEFNITITSLNSTDNAIKQTTIFAKLYVAPDLVAPATYAVSPELINSTSFEVEWYVQDWYKSNLEWGNDTKYVIIQYSSDNGTNGQNWSDWKVWGNFSTENKKAVFTNAENGYQYRFRSIGGDDDGRIENKEDKIDNITFVDLNSPIITITEITSSISEDNIQNNSTNSRALEFAWDAEDNNEIIVGFNFYYKINNNSWIIEKENFNLRTFAFYAESDGLYQFKISGKDLAGNEGSTVTNTIVIDTIGPNVTISKILDLTNAENIILDLEKIEDITNFTIFYKLNKEGESNTNLEWQYYGEYLPDSLPVDINVENQYEYQFRILAFDLVGNYGEDVVYTLIDRDKPSKIRNLQITQGKTIVNSTTDVLISFVSSQAQDLTEYRIYRSESINDTGEIITKIPSGEQYLSYKDSNVQMGRTYYYRVVAVDRMNFESDDEKGFLDLSVEQKTIVKNEEEESNMATILIGLGIIGGTAAVIAIITRKSTEEIVQVIADLPEEIEKERFTEVDGELLCNACGAMFDLSENSCPSCGILKE</sequence>
<dbReference type="InterPro" id="IPR036116">
    <property type="entry name" value="FN3_sf"/>
</dbReference>
<keyword evidence="1" id="KW-0472">Membrane</keyword>
<evidence type="ECO:0008006" key="4">
    <source>
        <dbReference type="Google" id="ProtNLM"/>
    </source>
</evidence>
<dbReference type="InterPro" id="IPR003961">
    <property type="entry name" value="FN3_dom"/>
</dbReference>
<reference evidence="2 3" key="1">
    <citation type="submission" date="2016-08" db="EMBL/GenBank/DDBJ databases">
        <title>New Insights into Marine Group III Euryarchaeota, from dark to light.</title>
        <authorList>
            <person name="Haro-Moreno J.M."/>
            <person name="Rodriguez-Valera F."/>
            <person name="Lopez-Garcia P."/>
            <person name="Moreira D."/>
            <person name="Martin-Cuadrado A.B."/>
        </authorList>
    </citation>
    <scope>NUCLEOTIDE SEQUENCE [LARGE SCALE GENOMIC DNA]</scope>
    <source>
        <strain evidence="2">CG-Epi4</strain>
    </source>
</reference>
<name>A0A1J5U522_9ARCH</name>
<gene>
    <name evidence="2" type="ORF">BEU01_00380</name>
</gene>
<dbReference type="CDD" id="cd00063">
    <property type="entry name" value="FN3"/>
    <property type="match status" value="1"/>
</dbReference>
<comment type="caution">
    <text evidence="2">The sequence shown here is derived from an EMBL/GenBank/DDBJ whole genome shotgun (WGS) entry which is preliminary data.</text>
</comment>
<dbReference type="Gene3D" id="2.60.40.10">
    <property type="entry name" value="Immunoglobulins"/>
    <property type="match status" value="2"/>
</dbReference>
<evidence type="ECO:0000313" key="2">
    <source>
        <dbReference type="EMBL" id="OIR21100.1"/>
    </source>
</evidence>
<keyword evidence="1" id="KW-0812">Transmembrane</keyword>
<evidence type="ECO:0000313" key="3">
    <source>
        <dbReference type="Proteomes" id="UP000183375"/>
    </source>
</evidence>
<dbReference type="Gene3D" id="2.60.120.260">
    <property type="entry name" value="Galactose-binding domain-like"/>
    <property type="match status" value="1"/>
</dbReference>
<evidence type="ECO:0000256" key="1">
    <source>
        <dbReference type="SAM" id="Phobius"/>
    </source>
</evidence>
<proteinExistence type="predicted"/>
<dbReference type="EMBL" id="MIYX01000012">
    <property type="protein sequence ID" value="OIR21100.1"/>
    <property type="molecule type" value="Genomic_DNA"/>
</dbReference>
<keyword evidence="1" id="KW-1133">Transmembrane helix</keyword>
<organism evidence="2 3">
    <name type="scientific">Marine Group III euryarchaeote CG-Epi4</name>
    <dbReference type="NCBI Taxonomy" id="1888998"/>
    <lineage>
        <taxon>Archaea</taxon>
        <taxon>Methanobacteriati</taxon>
        <taxon>Thermoplasmatota</taxon>
        <taxon>Thermoplasmata</taxon>
        <taxon>Candidatus Thermoprofundales</taxon>
    </lineage>
</organism>